<evidence type="ECO:0000259" key="4">
    <source>
        <dbReference type="PROSITE" id="PS50198"/>
    </source>
</evidence>
<evidence type="ECO:0000256" key="2">
    <source>
        <dbReference type="PROSITE-ProRule" id="PRU00278"/>
    </source>
</evidence>
<evidence type="ECO:0000256" key="1">
    <source>
        <dbReference type="ARBA" id="ARBA00022729"/>
    </source>
</evidence>
<dbReference type="Pfam" id="PF00639">
    <property type="entry name" value="Rotamase"/>
    <property type="match status" value="2"/>
</dbReference>
<name>A0A2W7I3H3_9FLAO</name>
<dbReference type="AlphaFoldDB" id="A0A2W7I3H3"/>
<dbReference type="PANTHER" id="PTHR47637:SF1">
    <property type="entry name" value="CHAPERONE SURA"/>
    <property type="match status" value="1"/>
</dbReference>
<gene>
    <name evidence="5" type="ORF">LX95_02150</name>
</gene>
<dbReference type="Gene3D" id="3.10.50.40">
    <property type="match status" value="2"/>
</dbReference>
<dbReference type="GO" id="GO:0003755">
    <property type="term" value="F:peptidyl-prolyl cis-trans isomerase activity"/>
    <property type="evidence" value="ECO:0007669"/>
    <property type="project" value="UniProtKB-KW"/>
</dbReference>
<dbReference type="PROSITE" id="PS50198">
    <property type="entry name" value="PPIC_PPIASE_2"/>
    <property type="match status" value="2"/>
</dbReference>
<evidence type="ECO:0000256" key="3">
    <source>
        <dbReference type="SAM" id="SignalP"/>
    </source>
</evidence>
<dbReference type="EMBL" id="QKYV01000005">
    <property type="protein sequence ID" value="PZW39785.1"/>
    <property type="molecule type" value="Genomic_DNA"/>
</dbReference>
<dbReference type="Proteomes" id="UP000249542">
    <property type="component" value="Unassembled WGS sequence"/>
</dbReference>
<evidence type="ECO:0000313" key="6">
    <source>
        <dbReference type="Proteomes" id="UP000249542"/>
    </source>
</evidence>
<keyword evidence="2 5" id="KW-0413">Isomerase</keyword>
<protein>
    <submittedName>
        <fullName evidence="5">Peptidyl-prolyl cis-trans isomerase SurA</fullName>
    </submittedName>
</protein>
<comment type="caution">
    <text evidence="5">The sequence shown here is derived from an EMBL/GenBank/DDBJ whole genome shotgun (WGS) entry which is preliminary data.</text>
</comment>
<organism evidence="5 6">
    <name type="scientific">Mesonia algae</name>
    <dbReference type="NCBI Taxonomy" id="213248"/>
    <lineage>
        <taxon>Bacteria</taxon>
        <taxon>Pseudomonadati</taxon>
        <taxon>Bacteroidota</taxon>
        <taxon>Flavobacteriia</taxon>
        <taxon>Flavobacteriales</taxon>
        <taxon>Flavobacteriaceae</taxon>
        <taxon>Mesonia</taxon>
    </lineage>
</organism>
<dbReference type="InterPro" id="IPR000297">
    <property type="entry name" value="PPIase_PpiC"/>
</dbReference>
<proteinExistence type="predicted"/>
<dbReference type="InterPro" id="IPR050280">
    <property type="entry name" value="OMP_Chaperone_SurA"/>
</dbReference>
<reference evidence="5 6" key="1">
    <citation type="submission" date="2018-06" db="EMBL/GenBank/DDBJ databases">
        <title>Genomic Encyclopedia of Archaeal and Bacterial Type Strains, Phase II (KMG-II): from individual species to whole genera.</title>
        <authorList>
            <person name="Goeker M."/>
        </authorList>
    </citation>
    <scope>NUCLEOTIDE SEQUENCE [LARGE SCALE GENOMIC DNA]</scope>
    <source>
        <strain evidence="5 6">DSM 15361</strain>
    </source>
</reference>
<keyword evidence="2" id="KW-0697">Rotamase</keyword>
<sequence>MQLKIKSLKYIINICCIALFSITALNAQTKAVDSSLVVTGEEEMVKTEIKKKDSVQPFKRFKADGVAAVIGDYLILETDIIKMREDIKNQGIASEEISDCQLAGRLMENKLYAHHALQDSTITVSEDEVNNMIDQQMDRMVQQIGSMEKLLEFYRKESEKDLKEELFIINKERTLSDRMQSKIVSEIEVTPEEVRQFFDRIPEDERPQFGDEVEISQLVIEPEVPQEEEQKVIDQLTEMRNDIVDNGASFATKAVLYSQDATSTKGGQMTITRKDPLDKDFKQVAFSLQEGEVSKPFKSSFGYHIIQLDKIRGQKLDIRHIIIMPKVTDATIKIAREKLDTIRNSIVNNKISFDEAARKYSDEEETRGDGGKLINPKTGDTRFELTDIDPIIYEKVNSLNEGETSLILIDQTRTGTKFFKIITVNKKYKEHIANYSQDYTKIKELALREKQIKAIEKWQKENISDTYVKVGEEYKDCAFSGNWLKQ</sequence>
<keyword evidence="6" id="KW-1185">Reference proteome</keyword>
<dbReference type="InterPro" id="IPR046357">
    <property type="entry name" value="PPIase_dom_sf"/>
</dbReference>
<dbReference type="SUPFAM" id="SSF54534">
    <property type="entry name" value="FKBP-like"/>
    <property type="match status" value="2"/>
</dbReference>
<accession>A0A2W7I3H3</accession>
<feature type="signal peptide" evidence="3">
    <location>
        <begin position="1"/>
        <end position="27"/>
    </location>
</feature>
<feature type="domain" description="PpiC" evidence="4">
    <location>
        <begin position="313"/>
        <end position="423"/>
    </location>
</feature>
<feature type="domain" description="PpiC" evidence="4">
    <location>
        <begin position="210"/>
        <end position="310"/>
    </location>
</feature>
<evidence type="ECO:0000313" key="5">
    <source>
        <dbReference type="EMBL" id="PZW39785.1"/>
    </source>
</evidence>
<dbReference type="InterPro" id="IPR027304">
    <property type="entry name" value="Trigger_fact/SurA_dom_sf"/>
</dbReference>
<keyword evidence="1 3" id="KW-0732">Signal</keyword>
<dbReference type="PANTHER" id="PTHR47637">
    <property type="entry name" value="CHAPERONE SURA"/>
    <property type="match status" value="1"/>
</dbReference>
<feature type="chain" id="PRO_5016158391" evidence="3">
    <location>
        <begin position="28"/>
        <end position="486"/>
    </location>
</feature>
<dbReference type="SUPFAM" id="SSF109998">
    <property type="entry name" value="Triger factor/SurA peptide-binding domain-like"/>
    <property type="match status" value="1"/>
</dbReference>